<accession>A0ABS4G833</accession>
<sequence length="323" mass="36834">MEVKEIIQDIQKNRIGKGELKHVYFVACGGSQAAIYPGHYLLKCEAKGFTTSIHNSGEFNAATPKALDERSICIICSLNATRETVEAVQTAKAKGAVAIAMTGFPDTQMAKEGEYVVVYSNGNDQIYSESNQSNSLRLGFEILKQYEDYEDYEVAMEAYKAVDGIIAEAKIDFLEDAQKFAEDYKDDGILYILASGSLYGTAYSLEACHLMEMQTKHAVLLHSGEYFHGPFETTDEKLAMVLFKGSGKTRVLDERVERFIDKYNRHHKIFDILDFTKGRIDSRVSEFFDPVIMIPMERFYVYQMSLKTGRSFDYRKYMWKVEY</sequence>
<comment type="caution">
    <text evidence="2">The sequence shown here is derived from an EMBL/GenBank/DDBJ whole genome shotgun (WGS) entry which is preliminary data.</text>
</comment>
<protein>
    <submittedName>
        <fullName evidence="2">Fructoselysine 6-phosphate deglycase</fullName>
        <ecNumber evidence="2">3.5.-.-</ecNumber>
    </submittedName>
</protein>
<reference evidence="2 3" key="1">
    <citation type="submission" date="2021-03" db="EMBL/GenBank/DDBJ databases">
        <title>Genomic Encyclopedia of Type Strains, Phase IV (KMG-IV): sequencing the most valuable type-strain genomes for metagenomic binning, comparative biology and taxonomic classification.</title>
        <authorList>
            <person name="Goeker M."/>
        </authorList>
    </citation>
    <scope>NUCLEOTIDE SEQUENCE [LARGE SCALE GENOMIC DNA]</scope>
    <source>
        <strain evidence="2 3">DSM 6139</strain>
    </source>
</reference>
<evidence type="ECO:0000259" key="1">
    <source>
        <dbReference type="PROSITE" id="PS51464"/>
    </source>
</evidence>
<name>A0ABS4G833_9CLOT</name>
<organism evidence="2 3">
    <name type="scientific">Youngiibacter multivorans</name>
    <dbReference type="NCBI Taxonomy" id="937251"/>
    <lineage>
        <taxon>Bacteria</taxon>
        <taxon>Bacillati</taxon>
        <taxon>Bacillota</taxon>
        <taxon>Clostridia</taxon>
        <taxon>Eubacteriales</taxon>
        <taxon>Clostridiaceae</taxon>
        <taxon>Youngiibacter</taxon>
    </lineage>
</organism>
<dbReference type="RefSeq" id="WP_209460864.1">
    <property type="nucleotide sequence ID" value="NZ_JAGGKC010000037.1"/>
</dbReference>
<dbReference type="Pfam" id="PF01380">
    <property type="entry name" value="SIS"/>
    <property type="match status" value="1"/>
</dbReference>
<dbReference type="PANTHER" id="PTHR10937">
    <property type="entry name" value="GLUCOSAMINE--FRUCTOSE-6-PHOSPHATE AMINOTRANSFERASE, ISOMERIZING"/>
    <property type="match status" value="1"/>
</dbReference>
<dbReference type="InterPro" id="IPR001347">
    <property type="entry name" value="SIS_dom"/>
</dbReference>
<dbReference type="PROSITE" id="PS51464">
    <property type="entry name" value="SIS"/>
    <property type="match status" value="1"/>
</dbReference>
<dbReference type="InterPro" id="IPR046348">
    <property type="entry name" value="SIS_dom_sf"/>
</dbReference>
<dbReference type="EC" id="3.5.-.-" evidence="2"/>
<dbReference type="GO" id="GO:0016787">
    <property type="term" value="F:hydrolase activity"/>
    <property type="evidence" value="ECO:0007669"/>
    <property type="project" value="UniProtKB-KW"/>
</dbReference>
<dbReference type="Gene3D" id="3.40.50.10490">
    <property type="entry name" value="Glucose-6-phosphate isomerase like protein, domain 1"/>
    <property type="match status" value="1"/>
</dbReference>
<keyword evidence="2" id="KW-0378">Hydrolase</keyword>
<evidence type="ECO:0000313" key="3">
    <source>
        <dbReference type="Proteomes" id="UP001519271"/>
    </source>
</evidence>
<dbReference type="PANTHER" id="PTHR10937:SF14">
    <property type="entry name" value="FRUCTOSELYSINE 6-PHOSPHATE DEGLYCASE"/>
    <property type="match status" value="1"/>
</dbReference>
<evidence type="ECO:0000313" key="2">
    <source>
        <dbReference type="EMBL" id="MBP1920704.1"/>
    </source>
</evidence>
<dbReference type="Gene3D" id="1.10.10.2240">
    <property type="match status" value="1"/>
</dbReference>
<keyword evidence="3" id="KW-1185">Reference proteome</keyword>
<dbReference type="CDD" id="cd05710">
    <property type="entry name" value="SIS_1"/>
    <property type="match status" value="1"/>
</dbReference>
<feature type="domain" description="SIS" evidence="1">
    <location>
        <begin position="6"/>
        <end position="153"/>
    </location>
</feature>
<dbReference type="Proteomes" id="UP001519271">
    <property type="component" value="Unassembled WGS sequence"/>
</dbReference>
<dbReference type="SUPFAM" id="SSF53697">
    <property type="entry name" value="SIS domain"/>
    <property type="match status" value="1"/>
</dbReference>
<dbReference type="EMBL" id="JAGGKC010000037">
    <property type="protein sequence ID" value="MBP1920704.1"/>
    <property type="molecule type" value="Genomic_DNA"/>
</dbReference>
<dbReference type="InterPro" id="IPR035488">
    <property type="entry name" value="FrlB_SIS"/>
</dbReference>
<dbReference type="Gene3D" id="3.40.50.12570">
    <property type="match status" value="1"/>
</dbReference>
<proteinExistence type="predicted"/>
<gene>
    <name evidence="2" type="ORF">J2Z34_003219</name>
</gene>